<feature type="domain" description="DUF1285" evidence="3">
    <location>
        <begin position="109"/>
        <end position="192"/>
    </location>
</feature>
<dbReference type="InterPro" id="IPR048341">
    <property type="entry name" value="DUF1285_N"/>
</dbReference>
<gene>
    <name evidence="4" type="ORF">NUH88_14035</name>
</gene>
<evidence type="ECO:0000259" key="3">
    <source>
        <dbReference type="Pfam" id="PF21028"/>
    </source>
</evidence>
<sequence>MTASNASSDVPPSSDQLERIAAGATGKPEPRKQTDMGHYGIRISSDGTWYHLGTPIKRLPLVKLFATVLHRDEDGGYSLRTPVERGRITVDDAPFTIVEAWYDDDGSPEMTSPRLMLRTNLDRIVAAGPEHRIRVETCPETGEPRPYIDTGNGLDALIVRSVFYDLVNQAVTLERDGDTILGLWSGGVFHELGSI</sequence>
<dbReference type="Proteomes" id="UP001060336">
    <property type="component" value="Chromosome"/>
</dbReference>
<protein>
    <submittedName>
        <fullName evidence="4">DUF1285 domain-containing protein</fullName>
    </submittedName>
</protein>
<dbReference type="EMBL" id="CP102480">
    <property type="protein sequence ID" value="UUX48528.1"/>
    <property type="molecule type" value="Genomic_DNA"/>
</dbReference>
<name>A0A9J7AM28_9PROT</name>
<dbReference type="RefSeq" id="WP_257767035.1">
    <property type="nucleotide sequence ID" value="NZ_CP102480.1"/>
</dbReference>
<dbReference type="Pfam" id="PF21028">
    <property type="entry name" value="DUF1285_C"/>
    <property type="match status" value="1"/>
</dbReference>
<dbReference type="Gene3D" id="3.10.540.10">
    <property type="entry name" value="duf1285 like domain"/>
    <property type="match status" value="1"/>
</dbReference>
<evidence type="ECO:0000256" key="1">
    <source>
        <dbReference type="SAM" id="MobiDB-lite"/>
    </source>
</evidence>
<accession>A0A9J7AM28</accession>
<evidence type="ECO:0000259" key="2">
    <source>
        <dbReference type="Pfam" id="PF06938"/>
    </source>
</evidence>
<feature type="domain" description="DUF1285" evidence="2">
    <location>
        <begin position="35"/>
        <end position="93"/>
    </location>
</feature>
<dbReference type="InterPro" id="IPR023361">
    <property type="entry name" value="DUF1285_beta_roll_sf"/>
</dbReference>
<feature type="region of interest" description="Disordered" evidence="1">
    <location>
        <begin position="1"/>
        <end position="36"/>
    </location>
</feature>
<feature type="compositionally biased region" description="Polar residues" evidence="1">
    <location>
        <begin position="1"/>
        <end position="15"/>
    </location>
</feature>
<dbReference type="AlphaFoldDB" id="A0A9J7AM28"/>
<dbReference type="KEGG" id="naci:NUH88_14035"/>
<dbReference type="Pfam" id="PF06938">
    <property type="entry name" value="DUF1285_N"/>
    <property type="match status" value="1"/>
</dbReference>
<evidence type="ECO:0000313" key="5">
    <source>
        <dbReference type="Proteomes" id="UP001060336"/>
    </source>
</evidence>
<reference evidence="4" key="1">
    <citation type="submission" date="2022-08" db="EMBL/GenBank/DDBJ databases">
        <title>Nisaea acidiphila sp. nov., isolated from a marine algal debris and emended description of the genus Nisaea Urios et al. 2008.</title>
        <authorList>
            <person name="Kwon K."/>
        </authorList>
    </citation>
    <scope>NUCLEOTIDE SEQUENCE</scope>
    <source>
        <strain evidence="4">MEBiC11861</strain>
    </source>
</reference>
<organism evidence="4 5">
    <name type="scientific">Nisaea acidiphila</name>
    <dbReference type="NCBI Taxonomy" id="1862145"/>
    <lineage>
        <taxon>Bacteria</taxon>
        <taxon>Pseudomonadati</taxon>
        <taxon>Pseudomonadota</taxon>
        <taxon>Alphaproteobacteria</taxon>
        <taxon>Rhodospirillales</taxon>
        <taxon>Thalassobaculaceae</taxon>
        <taxon>Nisaea</taxon>
    </lineage>
</organism>
<dbReference type="Gene3D" id="2.30.270.10">
    <property type="entry name" value="duf1285 protein"/>
    <property type="match status" value="1"/>
</dbReference>
<proteinExistence type="predicted"/>
<evidence type="ECO:0000313" key="4">
    <source>
        <dbReference type="EMBL" id="UUX48528.1"/>
    </source>
</evidence>
<dbReference type="InterPro" id="IPR048342">
    <property type="entry name" value="DUF1285_C"/>
</dbReference>
<keyword evidence="5" id="KW-1185">Reference proteome</keyword>